<name>A0A6B9ZGG1_9BACT</name>
<accession>A0A6B9ZGG1</accession>
<dbReference type="PRINTS" id="PR00793">
    <property type="entry name" value="PROAMNOPTASE"/>
</dbReference>
<organism evidence="5 6">
    <name type="scientific">Chitinophaga agri</name>
    <dbReference type="NCBI Taxonomy" id="2703787"/>
    <lineage>
        <taxon>Bacteria</taxon>
        <taxon>Pseudomonadati</taxon>
        <taxon>Bacteroidota</taxon>
        <taxon>Chitinophagia</taxon>
        <taxon>Chitinophagales</taxon>
        <taxon>Chitinophagaceae</taxon>
        <taxon>Chitinophaga</taxon>
    </lineage>
</organism>
<dbReference type="GO" id="GO:0006508">
    <property type="term" value="P:proteolysis"/>
    <property type="evidence" value="ECO:0007669"/>
    <property type="project" value="InterPro"/>
</dbReference>
<sequence>MLIILLIVYGISIAFTNGACQGKLAAGITIVIVAATGWLFKKLNWLSSLTRLCTCLLLLVLFTAFVIYTIIPVASGLPVKTPADLPGITTRYWQLKTGSRIAYYKFDASPGVNKKTTPIIFIHGGPGAYIRQLETNFFSSFTADGYDVYLYDQAGSGRSGLLPKSDYSHQRNIQDFEAILNTINARQYIIIGQSYGGAMLADITADSTIAARIARAILVEPGVTVKETDHPVFAKSPNALQENVDIPFRIFFGFFINPTGEFTSQNEVINYFGAHPALTQKLFRQSFPAKDSNRVPAVDISVINFSIVGIVPQQITIYNRQLAADYQKVHVPTMLMLGESSYIERNAPMDLLDINPNITRVQYFKNTGHILWNGLDSNNQLVRQSILEFLNDEPPTIPDYPKRADIKQFLRERL</sequence>
<proteinExistence type="inferred from homology"/>
<keyword evidence="6" id="KW-1185">Reference proteome</keyword>
<dbReference type="InterPro" id="IPR050228">
    <property type="entry name" value="Carboxylesterase_BioH"/>
</dbReference>
<dbReference type="Proteomes" id="UP000476411">
    <property type="component" value="Chromosome"/>
</dbReference>
<protein>
    <submittedName>
        <fullName evidence="5">Alpha/beta hydrolase</fullName>
    </submittedName>
</protein>
<dbReference type="SUPFAM" id="SSF53474">
    <property type="entry name" value="alpha/beta-Hydrolases"/>
    <property type="match status" value="1"/>
</dbReference>
<feature type="domain" description="AB hydrolase-1" evidence="4">
    <location>
        <begin position="118"/>
        <end position="370"/>
    </location>
</feature>
<keyword evidence="3" id="KW-0812">Transmembrane</keyword>
<dbReference type="InterPro" id="IPR029058">
    <property type="entry name" value="AB_hydrolase_fold"/>
</dbReference>
<comment type="similarity">
    <text evidence="1">Belongs to the peptidase S33 family.</text>
</comment>
<dbReference type="Gene3D" id="3.40.50.1820">
    <property type="entry name" value="alpha/beta hydrolase"/>
    <property type="match status" value="1"/>
</dbReference>
<dbReference type="InterPro" id="IPR000073">
    <property type="entry name" value="AB_hydrolase_1"/>
</dbReference>
<feature type="transmembrane region" description="Helical" evidence="3">
    <location>
        <begin position="24"/>
        <end position="40"/>
    </location>
</feature>
<evidence type="ECO:0000259" key="4">
    <source>
        <dbReference type="Pfam" id="PF00561"/>
    </source>
</evidence>
<dbReference type="EMBL" id="CP048113">
    <property type="protein sequence ID" value="QHS61146.1"/>
    <property type="molecule type" value="Genomic_DNA"/>
</dbReference>
<evidence type="ECO:0000256" key="2">
    <source>
        <dbReference type="ARBA" id="ARBA00022801"/>
    </source>
</evidence>
<dbReference type="RefSeq" id="WP_162332824.1">
    <property type="nucleotide sequence ID" value="NZ_CP048113.1"/>
</dbReference>
<keyword evidence="3" id="KW-1133">Transmembrane helix</keyword>
<gene>
    <name evidence="5" type="ORF">GWR21_16530</name>
</gene>
<evidence type="ECO:0000256" key="1">
    <source>
        <dbReference type="ARBA" id="ARBA00010088"/>
    </source>
</evidence>
<evidence type="ECO:0000313" key="5">
    <source>
        <dbReference type="EMBL" id="QHS61146.1"/>
    </source>
</evidence>
<keyword evidence="2 5" id="KW-0378">Hydrolase</keyword>
<feature type="transmembrane region" description="Helical" evidence="3">
    <location>
        <begin position="52"/>
        <end position="71"/>
    </location>
</feature>
<dbReference type="Pfam" id="PF00561">
    <property type="entry name" value="Abhydrolase_1"/>
    <property type="match status" value="1"/>
</dbReference>
<dbReference type="AlphaFoldDB" id="A0A6B9ZGG1"/>
<evidence type="ECO:0000256" key="3">
    <source>
        <dbReference type="SAM" id="Phobius"/>
    </source>
</evidence>
<keyword evidence="3" id="KW-0472">Membrane</keyword>
<dbReference type="KEGG" id="chih:GWR21_16530"/>
<dbReference type="PANTHER" id="PTHR43194:SF2">
    <property type="entry name" value="PEROXISOMAL MEMBRANE PROTEIN LPX1"/>
    <property type="match status" value="1"/>
</dbReference>
<dbReference type="InterPro" id="IPR002410">
    <property type="entry name" value="Peptidase_S33"/>
</dbReference>
<reference evidence="5 6" key="1">
    <citation type="submission" date="2020-01" db="EMBL/GenBank/DDBJ databases">
        <title>Complete genome sequence of Chitinophaga sp. H33E-04 isolated from quinoa roots.</title>
        <authorList>
            <person name="Weon H.-Y."/>
            <person name="Lee S.A."/>
        </authorList>
    </citation>
    <scope>NUCLEOTIDE SEQUENCE [LARGE SCALE GENOMIC DNA]</scope>
    <source>
        <strain evidence="5 6">H33E-04</strain>
    </source>
</reference>
<evidence type="ECO:0000313" key="6">
    <source>
        <dbReference type="Proteomes" id="UP000476411"/>
    </source>
</evidence>
<dbReference type="GO" id="GO:0008233">
    <property type="term" value="F:peptidase activity"/>
    <property type="evidence" value="ECO:0007669"/>
    <property type="project" value="InterPro"/>
</dbReference>
<dbReference type="PANTHER" id="PTHR43194">
    <property type="entry name" value="HYDROLASE ALPHA/BETA FOLD FAMILY"/>
    <property type="match status" value="1"/>
</dbReference>